<dbReference type="Gene3D" id="1.10.10.1890">
    <property type="entry name" value="Ska1 microtubule binding domain-like"/>
    <property type="match status" value="1"/>
</dbReference>
<evidence type="ECO:0000256" key="8">
    <source>
        <dbReference type="SAM" id="MobiDB-lite"/>
    </source>
</evidence>
<dbReference type="InterPro" id="IPR015955">
    <property type="entry name" value="Lactate_DH/Glyco_Ohase_4_C"/>
</dbReference>
<comment type="pathway">
    <text evidence="1 7">Fermentation; pyruvate fermentation to lactate; (S)-lactate from pyruvate: step 1/1.</text>
</comment>
<gene>
    <name evidence="11" type="primary">LDHB_0</name>
    <name evidence="11" type="ORF">CK203_022897</name>
</gene>
<evidence type="ECO:0000256" key="2">
    <source>
        <dbReference type="ARBA" id="ARBA00006054"/>
    </source>
</evidence>
<evidence type="ECO:0000256" key="6">
    <source>
        <dbReference type="ARBA" id="ARBA00049258"/>
    </source>
</evidence>
<dbReference type="EMBL" id="QGNW01000078">
    <property type="protein sequence ID" value="RVX00994.1"/>
    <property type="molecule type" value="Genomic_DNA"/>
</dbReference>
<dbReference type="OrthoDB" id="5405561at2759"/>
<comment type="caution">
    <text evidence="11">The sequence shown here is derived from an EMBL/GenBank/DDBJ whole genome shotgun (WGS) entry which is preliminary data.</text>
</comment>
<dbReference type="Pfam" id="PF07160">
    <property type="entry name" value="SKA1"/>
    <property type="match status" value="2"/>
</dbReference>
<name>A0A438IW78_VITVI</name>
<feature type="compositionally biased region" description="Polar residues" evidence="8">
    <location>
        <begin position="116"/>
        <end position="135"/>
    </location>
</feature>
<dbReference type="PROSITE" id="PS00064">
    <property type="entry name" value="L_LDH"/>
    <property type="match status" value="1"/>
</dbReference>
<reference evidence="11 12" key="1">
    <citation type="journal article" date="2018" name="PLoS Genet.">
        <title>Population sequencing reveals clonal diversity and ancestral inbreeding in the grapevine cultivar Chardonnay.</title>
        <authorList>
            <person name="Roach M.J."/>
            <person name="Johnson D.L."/>
            <person name="Bohlmann J."/>
            <person name="van Vuuren H.J."/>
            <person name="Jones S.J."/>
            <person name="Pretorius I.S."/>
            <person name="Schmidt S.A."/>
            <person name="Borneman A.R."/>
        </authorList>
    </citation>
    <scope>NUCLEOTIDE SEQUENCE [LARGE SCALE GENOMIC DNA]</scope>
    <source>
        <strain evidence="12">cv. Chardonnay</strain>
        <tissue evidence="11">Leaf</tissue>
    </source>
</reference>
<dbReference type="SUPFAM" id="SSF51735">
    <property type="entry name" value="NAD(P)-binding Rossmann-fold domains"/>
    <property type="match status" value="1"/>
</dbReference>
<dbReference type="EC" id="1.1.1.27" evidence="3 7"/>
<dbReference type="InterPro" id="IPR001236">
    <property type="entry name" value="Lactate/malate_DH_N"/>
</dbReference>
<dbReference type="InterPro" id="IPR009829">
    <property type="entry name" value="SKA1"/>
</dbReference>
<dbReference type="GO" id="GO:0005737">
    <property type="term" value="C:cytoplasm"/>
    <property type="evidence" value="ECO:0007669"/>
    <property type="project" value="InterPro"/>
</dbReference>
<accession>A0A438IW78</accession>
<evidence type="ECO:0000256" key="3">
    <source>
        <dbReference type="ARBA" id="ARBA00012967"/>
    </source>
</evidence>
<organism evidence="11 12">
    <name type="scientific">Vitis vinifera</name>
    <name type="common">Grape</name>
    <dbReference type="NCBI Taxonomy" id="29760"/>
    <lineage>
        <taxon>Eukaryota</taxon>
        <taxon>Viridiplantae</taxon>
        <taxon>Streptophyta</taxon>
        <taxon>Embryophyta</taxon>
        <taxon>Tracheophyta</taxon>
        <taxon>Spermatophyta</taxon>
        <taxon>Magnoliopsida</taxon>
        <taxon>eudicotyledons</taxon>
        <taxon>Gunneridae</taxon>
        <taxon>Pentapetalae</taxon>
        <taxon>rosids</taxon>
        <taxon>Vitales</taxon>
        <taxon>Vitaceae</taxon>
        <taxon>Viteae</taxon>
        <taxon>Vitis</taxon>
    </lineage>
</organism>
<dbReference type="PANTHER" id="PTHR43128">
    <property type="entry name" value="L-2-HYDROXYCARBOXYLATE DEHYDROGENASE (NAD(P)(+))"/>
    <property type="match status" value="1"/>
</dbReference>
<dbReference type="SUPFAM" id="SSF56327">
    <property type="entry name" value="LDH C-terminal domain-like"/>
    <property type="match status" value="1"/>
</dbReference>
<feature type="domain" description="Lactate/malate dehydrogenase C-terminal" evidence="10">
    <location>
        <begin position="578"/>
        <end position="738"/>
    </location>
</feature>
<evidence type="ECO:0000256" key="7">
    <source>
        <dbReference type="RuleBase" id="RU000496"/>
    </source>
</evidence>
<dbReference type="Gene3D" id="3.40.50.720">
    <property type="entry name" value="NAD(P)-binding Rossmann-like Domain"/>
    <property type="match status" value="1"/>
</dbReference>
<dbReference type="AlphaFoldDB" id="A0A438IW78"/>
<evidence type="ECO:0000259" key="10">
    <source>
        <dbReference type="Pfam" id="PF02866"/>
    </source>
</evidence>
<dbReference type="Pfam" id="PF00056">
    <property type="entry name" value="Ldh_1_N"/>
    <property type="match status" value="1"/>
</dbReference>
<dbReference type="Proteomes" id="UP000288805">
    <property type="component" value="Unassembled WGS sequence"/>
</dbReference>
<dbReference type="GO" id="GO:0019752">
    <property type="term" value="P:carboxylic acid metabolic process"/>
    <property type="evidence" value="ECO:0007669"/>
    <property type="project" value="InterPro"/>
</dbReference>
<dbReference type="GO" id="GO:0007059">
    <property type="term" value="P:chromosome segregation"/>
    <property type="evidence" value="ECO:0007669"/>
    <property type="project" value="InterPro"/>
</dbReference>
<dbReference type="NCBIfam" id="TIGR01771">
    <property type="entry name" value="L-LDH-NAD"/>
    <property type="match status" value="1"/>
</dbReference>
<dbReference type="InterPro" id="IPR018177">
    <property type="entry name" value="L-lactate_DH_AS"/>
</dbReference>
<evidence type="ECO:0000313" key="11">
    <source>
        <dbReference type="EMBL" id="RVX00994.1"/>
    </source>
</evidence>
<dbReference type="InterPro" id="IPR001557">
    <property type="entry name" value="L-lactate/malate_DH"/>
</dbReference>
<dbReference type="GO" id="GO:0004459">
    <property type="term" value="F:L-lactate dehydrogenase (NAD+) activity"/>
    <property type="evidence" value="ECO:0007669"/>
    <property type="project" value="UniProtKB-EC"/>
</dbReference>
<comment type="similarity">
    <text evidence="2">Belongs to the LDH/MDH superfamily. LDH family.</text>
</comment>
<evidence type="ECO:0000256" key="4">
    <source>
        <dbReference type="ARBA" id="ARBA00023002"/>
    </source>
</evidence>
<evidence type="ECO:0000259" key="9">
    <source>
        <dbReference type="Pfam" id="PF00056"/>
    </source>
</evidence>
<dbReference type="HAMAP" id="MF_00488">
    <property type="entry name" value="Lactate_dehydrog"/>
    <property type="match status" value="1"/>
</dbReference>
<feature type="domain" description="Lactate/malate dehydrogenase N-terminal" evidence="9">
    <location>
        <begin position="436"/>
        <end position="575"/>
    </location>
</feature>
<dbReference type="InterPro" id="IPR022383">
    <property type="entry name" value="Lactate/malate_DH_C"/>
</dbReference>
<dbReference type="InterPro" id="IPR011304">
    <property type="entry name" value="L-lactate_DH"/>
</dbReference>
<dbReference type="GO" id="GO:0008017">
    <property type="term" value="F:microtubule binding"/>
    <property type="evidence" value="ECO:0007669"/>
    <property type="project" value="InterPro"/>
</dbReference>
<feature type="region of interest" description="Disordered" evidence="8">
    <location>
        <begin position="115"/>
        <end position="153"/>
    </location>
</feature>
<protein>
    <recommendedName>
        <fullName evidence="3 7">L-lactate dehydrogenase</fullName>
        <ecNumber evidence="3 7">1.1.1.27</ecNumber>
    </recommendedName>
</protein>
<proteinExistence type="inferred from homology"/>
<dbReference type="UniPathway" id="UPA00554">
    <property type="reaction ID" value="UER00611"/>
</dbReference>
<dbReference type="InterPro" id="IPR036291">
    <property type="entry name" value="NAD(P)-bd_dom_sf"/>
</dbReference>
<dbReference type="Gene3D" id="3.90.110.10">
    <property type="entry name" value="Lactate dehydrogenase/glycoside hydrolase, family 4, C-terminal"/>
    <property type="match status" value="1"/>
</dbReference>
<dbReference type="InterPro" id="IPR042031">
    <property type="entry name" value="SKA1_MBD_sf"/>
</dbReference>
<dbReference type="CDD" id="cd05293">
    <property type="entry name" value="LDH_1"/>
    <property type="match status" value="1"/>
</dbReference>
<dbReference type="FunFam" id="3.40.50.720:FF:000018">
    <property type="entry name" value="Malate dehydrogenase"/>
    <property type="match status" value="1"/>
</dbReference>
<keyword evidence="4 7" id="KW-0560">Oxidoreductase</keyword>
<dbReference type="PANTHER" id="PTHR43128:SF16">
    <property type="entry name" value="L-LACTATE DEHYDROGENASE"/>
    <property type="match status" value="1"/>
</dbReference>
<evidence type="ECO:0000313" key="12">
    <source>
        <dbReference type="Proteomes" id="UP000288805"/>
    </source>
</evidence>
<dbReference type="GO" id="GO:0051301">
    <property type="term" value="P:cell division"/>
    <property type="evidence" value="ECO:0007669"/>
    <property type="project" value="InterPro"/>
</dbReference>
<dbReference type="Pfam" id="PF02866">
    <property type="entry name" value="Ldh_1_C"/>
    <property type="match status" value="1"/>
</dbReference>
<comment type="catalytic activity">
    <reaction evidence="6 7">
        <text>(S)-lactate + NAD(+) = pyruvate + NADH + H(+)</text>
        <dbReference type="Rhea" id="RHEA:23444"/>
        <dbReference type="ChEBI" id="CHEBI:15361"/>
        <dbReference type="ChEBI" id="CHEBI:15378"/>
        <dbReference type="ChEBI" id="CHEBI:16651"/>
        <dbReference type="ChEBI" id="CHEBI:57540"/>
        <dbReference type="ChEBI" id="CHEBI:57945"/>
        <dbReference type="EC" id="1.1.1.27"/>
    </reaction>
</comment>
<sequence length="758" mass="83290">MDVKEAGTSLDSIISSFNTRITELQELVIGRNNENRPFFRLAVYPASSITDLTAVDASLKAMELQVQAIKDRLRDEIEAIPKAKKLIDASLRQQKKLQSMYSYVPSNFPDRVAPSNLESSKSLMSETSKQCTNFGSEKHEEEPAAPPKEKKGRAPPPLWFITIDELDSLSSGRVGIVLESLILDNPPSVVIYNQMRMDQGLTLLAFEREIEFCLPACRYMRGRLTLEKVNAAINDMATYAEANAQLIAAPKKKLAENVWERALEIRDIAMTGGVKGKHFFLETDIKGPALKLDNTGRAILTLHRGKVKSLEAVKDVELSEEKEKEYSSLRIRSKHVPSNFNGKSSCIFSMIPNPQQSQHFNSRGTGAILNHANGFPLETRTPNLQPYKNYHYHFPHDSHGEELFSILPRPTGPRHSPILLQAHPTGGATLPTKRHTKISVIGVGNVGMAIAQTILTQGLIDELALVDVNPDKLRGEMLDLQHAAAFLPRTKILASVDYSVTAGSDLCIVTAGVRQGSGESRLNLVQRNVKLFSCIIPQLAHSSPDSILLIVTNPVDVLTYVAWKLSGFPSNRVIGSGTNLDSSRFRFLIADHLDVSAQDVQAFIVGEHGDSSVALWSSISVGGVPILGFLENQQITFSKETLENIHKEVINSAYEVISLKACTSWAIGYSVASLARTILRDQRRIHPVSILAKGFYGIDGDEVFLSLPVQLGRSGVLGVANVHLTDEEAQRLRDSAEIIAQGALCAEGIDVDSLAREE</sequence>
<dbReference type="PRINTS" id="PR00086">
    <property type="entry name" value="LLDHDRGNASE"/>
</dbReference>
<evidence type="ECO:0000256" key="1">
    <source>
        <dbReference type="ARBA" id="ARBA00004843"/>
    </source>
</evidence>
<evidence type="ECO:0000256" key="5">
    <source>
        <dbReference type="ARBA" id="ARBA00023027"/>
    </source>
</evidence>
<keyword evidence="5 7" id="KW-0520">NAD</keyword>